<dbReference type="GO" id="GO:0008961">
    <property type="term" value="F:phosphatidylglycerol-prolipoprotein diacylglyceryl transferase activity"/>
    <property type="evidence" value="ECO:0007669"/>
    <property type="project" value="UniProtKB-UniRule"/>
</dbReference>
<feature type="transmembrane region" description="Helical" evidence="7">
    <location>
        <begin position="81"/>
        <end position="104"/>
    </location>
</feature>
<dbReference type="RefSeq" id="WP_013810620.1">
    <property type="nucleotide sequence ID" value="NC_015565.1"/>
</dbReference>
<dbReference type="Pfam" id="PF01790">
    <property type="entry name" value="LGT"/>
    <property type="match status" value="1"/>
</dbReference>
<evidence type="ECO:0000256" key="2">
    <source>
        <dbReference type="ARBA" id="ARBA00022475"/>
    </source>
</evidence>
<dbReference type="HOGENOM" id="CLU_013386_1_2_9"/>
<evidence type="ECO:0000256" key="3">
    <source>
        <dbReference type="ARBA" id="ARBA00022679"/>
    </source>
</evidence>
<dbReference type="HAMAP" id="MF_01147">
    <property type="entry name" value="Lgt"/>
    <property type="match status" value="1"/>
</dbReference>
<comment type="similarity">
    <text evidence="1 7">Belongs to the Lgt family.</text>
</comment>
<keyword evidence="6 7" id="KW-0472">Membrane</keyword>
<keyword evidence="9" id="KW-1185">Reference proteome</keyword>
<dbReference type="InterPro" id="IPR001640">
    <property type="entry name" value="Lgt"/>
</dbReference>
<comment type="function">
    <text evidence="7">Catalyzes the transfer of the diacylglyceryl group from phosphatidylglycerol to the sulfhydryl group of the N-terminal cysteine of a prolipoprotein, the first step in the formation of mature lipoproteins.</text>
</comment>
<dbReference type="AlphaFoldDB" id="F6B2U2"/>
<dbReference type="Proteomes" id="UP000009226">
    <property type="component" value="Chromosome"/>
</dbReference>
<protein>
    <recommendedName>
        <fullName evidence="7">Phosphatidylglycerol--prolipoprotein diacylglyceryl transferase</fullName>
        <ecNumber evidence="7">2.5.1.145</ecNumber>
    </recommendedName>
</protein>
<evidence type="ECO:0000256" key="5">
    <source>
        <dbReference type="ARBA" id="ARBA00022989"/>
    </source>
</evidence>
<evidence type="ECO:0000256" key="6">
    <source>
        <dbReference type="ARBA" id="ARBA00023136"/>
    </source>
</evidence>
<dbReference type="EC" id="2.5.1.145" evidence="7"/>
<dbReference type="eggNOG" id="COG0682">
    <property type="taxonomic scope" value="Bacteria"/>
</dbReference>
<feature type="transmembrane region" description="Helical" evidence="7">
    <location>
        <begin position="166"/>
        <end position="187"/>
    </location>
</feature>
<gene>
    <name evidence="7" type="primary">lgt</name>
    <name evidence="8" type="ordered locus">Desca_2212</name>
</gene>
<dbReference type="UniPathway" id="UPA00664"/>
<dbReference type="PANTHER" id="PTHR30589:SF0">
    <property type="entry name" value="PHOSPHATIDYLGLYCEROL--PROLIPOPROTEIN DIACYLGLYCERYL TRANSFERASE"/>
    <property type="match status" value="1"/>
</dbReference>
<comment type="pathway">
    <text evidence="7">Protein modification; lipoprotein biosynthesis (diacylglyceryl transfer).</text>
</comment>
<dbReference type="EMBL" id="CP002736">
    <property type="protein sequence ID" value="AEF95050.1"/>
    <property type="molecule type" value="Genomic_DNA"/>
</dbReference>
<feature type="transmembrane region" description="Helical" evidence="7">
    <location>
        <begin position="193"/>
        <end position="212"/>
    </location>
</feature>
<comment type="subcellular location">
    <subcellularLocation>
        <location evidence="7">Cell membrane</location>
        <topology evidence="7">Multi-pass membrane protein</topology>
    </subcellularLocation>
</comment>
<feature type="transmembrane region" description="Helical" evidence="7">
    <location>
        <begin position="48"/>
        <end position="69"/>
    </location>
</feature>
<dbReference type="STRING" id="868595.Desca_2212"/>
<evidence type="ECO:0000256" key="7">
    <source>
        <dbReference type="HAMAP-Rule" id="MF_01147"/>
    </source>
</evidence>
<keyword evidence="4 7" id="KW-0812">Transmembrane</keyword>
<evidence type="ECO:0000256" key="1">
    <source>
        <dbReference type="ARBA" id="ARBA00007150"/>
    </source>
</evidence>
<accession>F6B2U2</accession>
<comment type="catalytic activity">
    <reaction evidence="7">
        <text>L-cysteinyl-[prolipoprotein] + a 1,2-diacyl-sn-glycero-3-phospho-(1'-sn-glycerol) = an S-1,2-diacyl-sn-glyceryl-L-cysteinyl-[prolipoprotein] + sn-glycerol 1-phosphate + H(+)</text>
        <dbReference type="Rhea" id="RHEA:56712"/>
        <dbReference type="Rhea" id="RHEA-COMP:14679"/>
        <dbReference type="Rhea" id="RHEA-COMP:14680"/>
        <dbReference type="ChEBI" id="CHEBI:15378"/>
        <dbReference type="ChEBI" id="CHEBI:29950"/>
        <dbReference type="ChEBI" id="CHEBI:57685"/>
        <dbReference type="ChEBI" id="CHEBI:64716"/>
        <dbReference type="ChEBI" id="CHEBI:140658"/>
        <dbReference type="EC" id="2.5.1.145"/>
    </reaction>
</comment>
<keyword evidence="8" id="KW-0449">Lipoprotein</keyword>
<dbReference type="KEGG" id="dca:Desca_2212"/>
<dbReference type="NCBIfam" id="TIGR00544">
    <property type="entry name" value="lgt"/>
    <property type="match status" value="1"/>
</dbReference>
<feature type="transmembrane region" description="Helical" evidence="7">
    <location>
        <begin position="224"/>
        <end position="248"/>
    </location>
</feature>
<keyword evidence="5 7" id="KW-1133">Transmembrane helix</keyword>
<dbReference type="PANTHER" id="PTHR30589">
    <property type="entry name" value="PROLIPOPROTEIN DIACYLGLYCERYL TRANSFERASE"/>
    <property type="match status" value="1"/>
</dbReference>
<evidence type="ECO:0000313" key="8">
    <source>
        <dbReference type="EMBL" id="AEF95050.1"/>
    </source>
</evidence>
<name>F6B2U2_DESCC</name>
<dbReference type="GO" id="GO:0042158">
    <property type="term" value="P:lipoprotein biosynthetic process"/>
    <property type="evidence" value="ECO:0007669"/>
    <property type="project" value="UniProtKB-UniRule"/>
</dbReference>
<evidence type="ECO:0000313" key="9">
    <source>
        <dbReference type="Proteomes" id="UP000009226"/>
    </source>
</evidence>
<feature type="transmembrane region" description="Helical" evidence="7">
    <location>
        <begin position="16"/>
        <end position="36"/>
    </location>
</feature>
<evidence type="ECO:0000256" key="4">
    <source>
        <dbReference type="ARBA" id="ARBA00022692"/>
    </source>
</evidence>
<keyword evidence="3 7" id="KW-0808">Transferase</keyword>
<sequence length="264" mass="29538">MHQILFYIGNWPIRSYGVMLSLGILAGLAVSCYMAKKQGRFVEEIMDLAFYAVVGGLIGARLWEVAFSWDYYSQNLWQIPAIWNGGISVQGSIFGGLVAVIWYCKKHKITVWPMLDTLAPGVLVGQAVGRVGCFLNGCCYGIPHEHLGVIYPPGTDAYYAFGAQPLFPAVLFEAGWDLVVLAILLMVYKRKPFDGFIALSYFVLYAIGRFTLEFWRGDSLRTFMNLKAAQVSSVATIIVALAIMFYLYNRDRQSESSDKLSMKN</sequence>
<keyword evidence="2 7" id="KW-1003">Cell membrane</keyword>
<reference evidence="8 9" key="1">
    <citation type="submission" date="2011-05" db="EMBL/GenBank/DDBJ databases">
        <title>Complete sequence of Desulfotomaculum carboxydivorans CO-1-SRB.</title>
        <authorList>
            <consortium name="US DOE Joint Genome Institute"/>
            <person name="Lucas S."/>
            <person name="Han J."/>
            <person name="Lapidus A."/>
            <person name="Cheng J.-F."/>
            <person name="Goodwin L."/>
            <person name="Pitluck S."/>
            <person name="Peters L."/>
            <person name="Mikhailova N."/>
            <person name="Lu M."/>
            <person name="Han C."/>
            <person name="Tapia R."/>
            <person name="Land M."/>
            <person name="Hauser L."/>
            <person name="Kyrpides N."/>
            <person name="Ivanova N."/>
            <person name="Pagani I."/>
            <person name="Stams A."/>
            <person name="Plugge C."/>
            <person name="Muyzer G."/>
            <person name="Kuever J."/>
            <person name="Parshina S."/>
            <person name="Ivanova A."/>
            <person name="Nazina T."/>
            <person name="Woyke T."/>
        </authorList>
    </citation>
    <scope>NUCLEOTIDE SEQUENCE [LARGE SCALE GENOMIC DNA]</scope>
    <source>
        <strain evidence="9">DSM 14880 / VKM B-2319 / CO-1-SRB</strain>
    </source>
</reference>
<dbReference type="GO" id="GO:0005886">
    <property type="term" value="C:plasma membrane"/>
    <property type="evidence" value="ECO:0007669"/>
    <property type="project" value="UniProtKB-SubCell"/>
</dbReference>
<feature type="binding site" evidence="7">
    <location>
        <position position="130"/>
    </location>
    <ligand>
        <name>a 1,2-diacyl-sn-glycero-3-phospho-(1'-sn-glycerol)</name>
        <dbReference type="ChEBI" id="CHEBI:64716"/>
    </ligand>
</feature>
<organism evidence="8 9">
    <name type="scientific">Desulfotomaculum nigrificans (strain DSM 14880 / VKM B-2319 / CO-1-SRB)</name>
    <name type="common">Desulfotomaculum carboxydivorans</name>
    <dbReference type="NCBI Taxonomy" id="868595"/>
    <lineage>
        <taxon>Bacteria</taxon>
        <taxon>Bacillati</taxon>
        <taxon>Bacillota</taxon>
        <taxon>Clostridia</taxon>
        <taxon>Eubacteriales</taxon>
        <taxon>Desulfotomaculaceae</taxon>
        <taxon>Desulfotomaculum</taxon>
    </lineage>
</organism>
<proteinExistence type="inferred from homology"/>